<keyword evidence="11" id="KW-0963">Cytoplasm</keyword>
<keyword evidence="8 11" id="KW-1278">Translocase</keyword>
<keyword evidence="6 11" id="KW-0067">ATP-binding</keyword>
<evidence type="ECO:0000256" key="4">
    <source>
        <dbReference type="ARBA" id="ARBA00022475"/>
    </source>
</evidence>
<evidence type="ECO:0000256" key="11">
    <source>
        <dbReference type="HAMAP-Rule" id="MF_01382"/>
    </source>
</evidence>
<dbReference type="InterPro" id="IPR044722">
    <property type="entry name" value="SecA_SF2_C"/>
</dbReference>
<keyword evidence="5 11" id="KW-0547">Nucleotide-binding</keyword>
<dbReference type="SUPFAM" id="SSF81886">
    <property type="entry name" value="Helical scaffold and wing domains of SecA"/>
    <property type="match status" value="1"/>
</dbReference>
<dbReference type="Proteomes" id="UP001211249">
    <property type="component" value="Unassembled WGS sequence"/>
</dbReference>
<accession>A0ABT5AI02</accession>
<dbReference type="RefSeq" id="WP_271795900.1">
    <property type="nucleotide sequence ID" value="NZ_JAQMUC010000053.1"/>
</dbReference>
<comment type="subcellular location">
    <subcellularLocation>
        <location evidence="11">Cell inner membrane</location>
        <topology evidence="11">Peripheral membrane protein</topology>
        <orientation evidence="11">Cytoplasmic side</orientation>
    </subcellularLocation>
    <subcellularLocation>
        <location evidence="11">Cellular thylakoid membrane</location>
        <topology evidence="11">Peripheral membrane protein</topology>
        <orientation evidence="11">Cytoplasmic side</orientation>
    </subcellularLocation>
    <subcellularLocation>
        <location evidence="11">Cytoplasm</location>
    </subcellularLocation>
    <subcellularLocation>
        <location evidence="1">Membrane</location>
        <topology evidence="1">Peripheral membrane protein</topology>
    </subcellularLocation>
</comment>
<dbReference type="InterPro" id="IPR014001">
    <property type="entry name" value="Helicase_ATP-bd"/>
</dbReference>
<feature type="domain" description="Helicase ATP-binding" evidence="13">
    <location>
        <begin position="85"/>
        <end position="243"/>
    </location>
</feature>
<evidence type="ECO:0000256" key="10">
    <source>
        <dbReference type="ARBA" id="ARBA00023136"/>
    </source>
</evidence>
<evidence type="ECO:0000256" key="7">
    <source>
        <dbReference type="ARBA" id="ARBA00022927"/>
    </source>
</evidence>
<comment type="function">
    <text evidence="11">Part of the Sec protein translocase complex. Interacts with the SecYEG preprotein conducting channel. Has a central role in coupling the hydrolysis of ATP to the transfer of proteins into and across the cell membrane, serving as an ATP-driven molecular motor driving the stepwise translocation of polypeptide chains across the membrane.</text>
</comment>
<keyword evidence="3 11" id="KW-0813">Transport</keyword>
<comment type="subunit">
    <text evidence="11">Monomer and homodimer. Part of the essential Sec protein translocation apparatus which comprises SecA, SecYEG and auxiliary proteins SecDF. Other proteins may also be involved.</text>
</comment>
<dbReference type="PROSITE" id="PS51196">
    <property type="entry name" value="SECA_MOTOR_DEAD"/>
    <property type="match status" value="1"/>
</dbReference>
<evidence type="ECO:0000313" key="16">
    <source>
        <dbReference type="Proteomes" id="UP001211249"/>
    </source>
</evidence>
<feature type="binding site" evidence="11">
    <location>
        <begin position="101"/>
        <end position="105"/>
    </location>
    <ligand>
        <name>ATP</name>
        <dbReference type="ChEBI" id="CHEBI:30616"/>
    </ligand>
</feature>
<dbReference type="PANTHER" id="PTHR30612">
    <property type="entry name" value="SECA INNER MEMBRANE COMPONENT OF SEC PROTEIN SECRETION SYSTEM"/>
    <property type="match status" value="1"/>
</dbReference>
<dbReference type="SMART" id="SM00957">
    <property type="entry name" value="SecA_DEAD"/>
    <property type="match status" value="1"/>
</dbReference>
<feature type="binding site" evidence="11">
    <location>
        <position position="491"/>
    </location>
    <ligand>
        <name>ATP</name>
        <dbReference type="ChEBI" id="CHEBI:30616"/>
    </ligand>
</feature>
<dbReference type="PRINTS" id="PR00906">
    <property type="entry name" value="SECA"/>
</dbReference>
<evidence type="ECO:0000259" key="13">
    <source>
        <dbReference type="PROSITE" id="PS51192"/>
    </source>
</evidence>
<sequence length="927" mass="105847">MLKLLLGDPNARKLKKYQPDITEINLLEEDIKPLSDEQLKAKTVEFKQRLSKGETLDDILPEAFAVVRESGRRVLGLRHFDVQLQGGIILHNGQIAEMKTGEGKTLVATLPSYLNALTGKGVHVITVNDYLARRDAEWMGQVHRFLGLSVGLIQSTMTPSERKKNYDCDITYVTNSEIGFDYLRDNMATSMSEVVQRPFNFCVIDEVDSILVDEARTPLIISGQVERPTEKYLQAAEISFTLKKDEHYEVNEKDRNVLLTDEGFAEAENQLGVTDLFNPEDPWAHFIFNAIKAKELFLKDVNYIVRNDEVVIVDEFTGRVLPGRRWSDGLHQAIEAKERVEIQPETQTLATITYQNLFLLYPKLGGMTGTAKTEEVEFEKIYKREVTIIPTNQPRRREDLSDMVFKTESGKWRAIAKECAEMHENGRPVLVGTTSVEKSELLSRLLKEMEIPHELLNARPENVEREAEIIAQAGRSGAVTIATNMAGRGTDIILGGNSEYMARLKLREYFMPRIVRPEDDDSFGIQRASGLPIGGSGGGQGFVPGKKVKTWRASPEIFPTQLTKETEQLLKAAVEAAVNAYGERSLPELEAEDKVAVAAEKAPTDDVVIQKLRAAYQQIKREYEEFTSREHDQVVARGGLHVIGTERHESRRIDNQLRGRAGRQGDPGTTRFFLSLEDNLLRIFGGDRVAGLMNAFQVEEDMPIESGMLTRSLEGAQKKVETYYYDIRKQVFEYDEVMNNQRRAIYAERRRVLEGEDLKEQVIKYAAKTMDDIVDYYINPDLPSEEWELEKLVDKVKEFVYLLADMQSSQLEDMGILEIKAFLHEQARIAYDLKEAQIDQIQPGLMRQAERFFILQRIDTLWREHLQQMDALRESVGLRGYGQKDPLIEYKSEGYELFLDMMVNIRRDVVYSLFMFQPQAQPTVQAW</sequence>
<dbReference type="InterPro" id="IPR020937">
    <property type="entry name" value="SecA_CS"/>
</dbReference>
<dbReference type="Pfam" id="PF21090">
    <property type="entry name" value="P-loop_SecA"/>
    <property type="match status" value="1"/>
</dbReference>
<evidence type="ECO:0000256" key="12">
    <source>
        <dbReference type="RuleBase" id="RU003874"/>
    </source>
</evidence>
<evidence type="ECO:0000259" key="14">
    <source>
        <dbReference type="PROSITE" id="PS51196"/>
    </source>
</evidence>
<keyword evidence="9 11" id="KW-0811">Translocation</keyword>
<dbReference type="InterPro" id="IPR036266">
    <property type="entry name" value="SecA_Wing/Scaffold_sf"/>
</dbReference>
<proteinExistence type="inferred from homology"/>
<gene>
    <name evidence="11 15" type="primary">secA</name>
    <name evidence="15" type="ORF">PN451_09400</name>
</gene>
<dbReference type="Gene3D" id="3.90.1440.10">
    <property type="entry name" value="SecA, preprotein cross-linking domain"/>
    <property type="match status" value="1"/>
</dbReference>
<dbReference type="InterPro" id="IPR014018">
    <property type="entry name" value="SecA_motor_DEAD"/>
</dbReference>
<keyword evidence="4" id="KW-1003">Cell membrane</keyword>
<dbReference type="InterPro" id="IPR011116">
    <property type="entry name" value="SecA_Wing/Scaffold"/>
</dbReference>
<feature type="binding site" evidence="11">
    <location>
        <position position="83"/>
    </location>
    <ligand>
        <name>ATP</name>
        <dbReference type="ChEBI" id="CHEBI:30616"/>
    </ligand>
</feature>
<dbReference type="HAMAP" id="MF_01382">
    <property type="entry name" value="SecA"/>
    <property type="match status" value="1"/>
</dbReference>
<dbReference type="InterPro" id="IPR011115">
    <property type="entry name" value="SecA_DEAD"/>
</dbReference>
<dbReference type="SMART" id="SM00958">
    <property type="entry name" value="SecA_PP_bind"/>
    <property type="match status" value="1"/>
</dbReference>
<dbReference type="Pfam" id="PF01043">
    <property type="entry name" value="SecA_PP_bind"/>
    <property type="match status" value="1"/>
</dbReference>
<dbReference type="PROSITE" id="PS51192">
    <property type="entry name" value="HELICASE_ATP_BIND_1"/>
    <property type="match status" value="1"/>
</dbReference>
<evidence type="ECO:0000256" key="1">
    <source>
        <dbReference type="ARBA" id="ARBA00004170"/>
    </source>
</evidence>
<dbReference type="InterPro" id="IPR036670">
    <property type="entry name" value="SecA_X-link_sf"/>
</dbReference>
<evidence type="ECO:0000256" key="8">
    <source>
        <dbReference type="ARBA" id="ARBA00022967"/>
    </source>
</evidence>
<dbReference type="CDD" id="cd17928">
    <property type="entry name" value="DEXDc_SecA"/>
    <property type="match status" value="1"/>
</dbReference>
<feature type="domain" description="SecA family profile" evidence="14">
    <location>
        <begin position="1"/>
        <end position="705"/>
    </location>
</feature>
<dbReference type="PROSITE" id="PS01312">
    <property type="entry name" value="SECA"/>
    <property type="match status" value="1"/>
</dbReference>
<dbReference type="EC" id="7.4.2.8" evidence="11"/>
<comment type="function">
    <text evidence="11">Probably participates in protein translocation into and across both the cytoplasmic and thylakoid membranes in cyanobacterial cells.</text>
</comment>
<dbReference type="Pfam" id="PF07517">
    <property type="entry name" value="SecA_DEAD"/>
    <property type="match status" value="1"/>
</dbReference>
<evidence type="ECO:0000313" key="15">
    <source>
        <dbReference type="EMBL" id="MDB9536045.1"/>
    </source>
</evidence>
<dbReference type="Gene3D" id="1.10.3060.10">
    <property type="entry name" value="Helical scaffold and wing domains of SecA"/>
    <property type="match status" value="1"/>
</dbReference>
<dbReference type="EMBL" id="JAQMUC010000053">
    <property type="protein sequence ID" value="MDB9536045.1"/>
    <property type="molecule type" value="Genomic_DNA"/>
</dbReference>
<comment type="caution">
    <text evidence="15">The sequence shown here is derived from an EMBL/GenBank/DDBJ whole genome shotgun (WGS) entry which is preliminary data.</text>
</comment>
<dbReference type="SUPFAM" id="SSF81767">
    <property type="entry name" value="Pre-protein crosslinking domain of SecA"/>
    <property type="match status" value="1"/>
</dbReference>
<reference evidence="15 16" key="1">
    <citation type="submission" date="2023-01" db="EMBL/GenBank/DDBJ databases">
        <title>Genomes from the Australian National Cyanobacteria Reference Collection.</title>
        <authorList>
            <person name="Willis A."/>
            <person name="Lee E.M.F."/>
        </authorList>
    </citation>
    <scope>NUCLEOTIDE SEQUENCE [LARGE SCALE GENOMIC DNA]</scope>
    <source>
        <strain evidence="15 16">CS-1226</strain>
    </source>
</reference>
<protein>
    <recommendedName>
        <fullName evidence="11 12">Protein translocase subunit SecA</fullName>
        <ecNumber evidence="11">7.4.2.8</ecNumber>
    </recommendedName>
</protein>
<dbReference type="NCBIfam" id="TIGR00963">
    <property type="entry name" value="secA"/>
    <property type="match status" value="1"/>
</dbReference>
<keyword evidence="10 11" id="KW-0472">Membrane</keyword>
<dbReference type="PANTHER" id="PTHR30612:SF0">
    <property type="entry name" value="CHLOROPLAST PROTEIN-TRANSPORTING ATPASE"/>
    <property type="match status" value="1"/>
</dbReference>
<evidence type="ECO:0000256" key="9">
    <source>
        <dbReference type="ARBA" id="ARBA00023010"/>
    </source>
</evidence>
<comment type="similarity">
    <text evidence="2 11 12">Belongs to the SecA family.</text>
</comment>
<keyword evidence="16" id="KW-1185">Reference proteome</keyword>
<dbReference type="InterPro" id="IPR027417">
    <property type="entry name" value="P-loop_NTPase"/>
</dbReference>
<dbReference type="InterPro" id="IPR000185">
    <property type="entry name" value="SecA"/>
</dbReference>
<evidence type="ECO:0000256" key="5">
    <source>
        <dbReference type="ARBA" id="ARBA00022741"/>
    </source>
</evidence>
<evidence type="ECO:0000256" key="3">
    <source>
        <dbReference type="ARBA" id="ARBA00022448"/>
    </source>
</evidence>
<keyword evidence="11" id="KW-0793">Thylakoid</keyword>
<dbReference type="Gene3D" id="3.40.50.300">
    <property type="entry name" value="P-loop containing nucleotide triphosphate hydrolases"/>
    <property type="match status" value="2"/>
</dbReference>
<evidence type="ECO:0000256" key="2">
    <source>
        <dbReference type="ARBA" id="ARBA00007650"/>
    </source>
</evidence>
<evidence type="ECO:0000256" key="6">
    <source>
        <dbReference type="ARBA" id="ARBA00022840"/>
    </source>
</evidence>
<keyword evidence="7 11" id="KW-0653">Protein transport</keyword>
<dbReference type="Pfam" id="PF07516">
    <property type="entry name" value="SecA_SW"/>
    <property type="match status" value="1"/>
</dbReference>
<dbReference type="SUPFAM" id="SSF52540">
    <property type="entry name" value="P-loop containing nucleoside triphosphate hydrolases"/>
    <property type="match status" value="2"/>
</dbReference>
<name>A0ABT5AI02_9CYAN</name>
<dbReference type="CDD" id="cd18803">
    <property type="entry name" value="SF2_C_secA"/>
    <property type="match status" value="1"/>
</dbReference>
<dbReference type="InterPro" id="IPR011130">
    <property type="entry name" value="SecA_preprotein_X-link_dom"/>
</dbReference>
<organism evidence="15 16">
    <name type="scientific">Dolichospermum planctonicum CS-1226</name>
    <dbReference type="NCBI Taxonomy" id="3021751"/>
    <lineage>
        <taxon>Bacteria</taxon>
        <taxon>Bacillati</taxon>
        <taxon>Cyanobacteriota</taxon>
        <taxon>Cyanophyceae</taxon>
        <taxon>Nostocales</taxon>
        <taxon>Aphanizomenonaceae</taxon>
        <taxon>Dolichospermum</taxon>
        <taxon>Dolichospermum planctonicum</taxon>
    </lineage>
</organism>
<comment type="catalytic activity">
    <reaction evidence="11">
        <text>ATP + H2O + cellular proteinSide 1 = ADP + phosphate + cellular proteinSide 2.</text>
        <dbReference type="EC" id="7.4.2.8"/>
    </reaction>
</comment>